<dbReference type="InterPro" id="IPR017441">
    <property type="entry name" value="Protein_kinase_ATP_BS"/>
</dbReference>
<dbReference type="SUPFAM" id="SSF48097">
    <property type="entry name" value="Regulator of G-protein signaling, RGS"/>
    <property type="match status" value="1"/>
</dbReference>
<dbReference type="SUPFAM" id="SSF56112">
    <property type="entry name" value="Protein kinase-like (PK-like)"/>
    <property type="match status" value="1"/>
</dbReference>
<dbReference type="InterPro" id="IPR008271">
    <property type="entry name" value="Ser/Thr_kinase_AS"/>
</dbReference>
<dbReference type="PRINTS" id="PR00717">
    <property type="entry name" value="GPCRKINASE"/>
</dbReference>
<dbReference type="PROSITE" id="PS00108">
    <property type="entry name" value="PROTEIN_KINASE_ST"/>
    <property type="match status" value="1"/>
</dbReference>
<keyword evidence="4 10" id="KW-0808">Transferase</keyword>
<evidence type="ECO:0000256" key="5">
    <source>
        <dbReference type="ARBA" id="ARBA00022741"/>
    </source>
</evidence>
<proteinExistence type="inferred from homology"/>
<dbReference type="FunFam" id="1.10.510.10:FF:000074">
    <property type="entry name" value="G protein-coupled receptor kinase"/>
    <property type="match status" value="1"/>
</dbReference>
<dbReference type="InterPro" id="IPR000239">
    <property type="entry name" value="GPCR_kinase"/>
</dbReference>
<keyword evidence="3" id="KW-0597">Phosphoprotein</keyword>
<dbReference type="InterPro" id="IPR016137">
    <property type="entry name" value="RGS"/>
</dbReference>
<dbReference type="SMART" id="SM00220">
    <property type="entry name" value="S_TKc"/>
    <property type="match status" value="1"/>
</dbReference>
<evidence type="ECO:0000256" key="10">
    <source>
        <dbReference type="RuleBase" id="RU000308"/>
    </source>
</evidence>
<accession>A0A6P8VUQ6</accession>
<dbReference type="Pfam" id="PF00069">
    <property type="entry name" value="Pkinase"/>
    <property type="match status" value="1"/>
</dbReference>
<feature type="binding site" evidence="9">
    <location>
        <position position="216"/>
    </location>
    <ligand>
        <name>ATP</name>
        <dbReference type="ChEBI" id="CHEBI:30616"/>
    </ligand>
</feature>
<feature type="active site" description="Proton acceptor" evidence="8">
    <location>
        <position position="312"/>
    </location>
</feature>
<sequence length="546" mass="63498">MDTLPGLDNLVANTAYLKAQNINRNKLRDQWISLSLPKPRMSSDLQASVGRNYESLCEQQPIGKKLFQQFLLASNSQYMVATEFLLELSDWSFAEKEAREKAKQGILAKFFQPGSRSFVSYFTGEAAGICMVLSIQRFDEEMLDELREATRDLLRDKPFVEYLDSPYFYKFLQWKEYEKQKINDRYFYEFRTLGKGGFGEVCAVQVKHTGQMYACKKLDKRCLKKKGCERLALLEKRILEQVNSLFIVNLAYAYDNKNHLCLVMDLMNGGDLHFHIYELGERGMCVERVVYYAAQITTGILHLHTLDIVYRDMKPENVLLDAKGQCRLSDLGLAMELPKNKKVCQMAGTTGYMAPEILKREAYRTSVDWWSLGCTIYEMLAARLPFKDFREKVQNYEVTRRTLEDDCKFKHKNFNDSSKDLIRCFLKKKSVHRLGCRNVNDDPRDHVFFKSINFRRLEAGLVDPPWVPKSNVVYAKDTNPLMESSIVEDIQFEQRDEEFYKKFSTGAVSIQWQKEMINSGVFDHLNDKENNCNGYNNNESSMCNIL</sequence>
<dbReference type="AlphaFoldDB" id="A0A6P8VUQ6"/>
<feature type="domain" description="RGS" evidence="12">
    <location>
        <begin position="59"/>
        <end position="172"/>
    </location>
</feature>
<dbReference type="PROSITE" id="PS50011">
    <property type="entry name" value="PROTEIN_KINASE_DOM"/>
    <property type="match status" value="1"/>
</dbReference>
<dbReference type="OrthoDB" id="354826at2759"/>
<dbReference type="PANTHER" id="PTHR24355">
    <property type="entry name" value="G PROTEIN-COUPLED RECEPTOR KINASE/RIBOSOMAL PROTEIN S6 KINASE"/>
    <property type="match status" value="1"/>
</dbReference>
<dbReference type="Gene3D" id="1.10.167.10">
    <property type="entry name" value="Regulator of G-protein Signalling 4, domain 2"/>
    <property type="match status" value="1"/>
</dbReference>
<dbReference type="CTD" id="373871"/>
<evidence type="ECO:0000256" key="3">
    <source>
        <dbReference type="ARBA" id="ARBA00022553"/>
    </source>
</evidence>
<dbReference type="InterPro" id="IPR011009">
    <property type="entry name" value="Kinase-like_dom_sf"/>
</dbReference>
<dbReference type="Gene3D" id="1.10.510.10">
    <property type="entry name" value="Transferase(Phosphotransferase) domain 1"/>
    <property type="match status" value="1"/>
</dbReference>
<comment type="similarity">
    <text evidence="1 10">Belongs to the protein kinase superfamily. AGC Ser/Thr protein kinase family. GPRK subfamily.</text>
</comment>
<dbReference type="PANTHER" id="PTHR24355:SF29">
    <property type="entry name" value="RHODOPSIN KINASE GRK7-B"/>
    <property type="match status" value="1"/>
</dbReference>
<evidence type="ECO:0000256" key="8">
    <source>
        <dbReference type="PIRSR" id="PIRSR600239-51"/>
    </source>
</evidence>
<keyword evidence="7 9" id="KW-0067">ATP-binding</keyword>
<dbReference type="PROSITE" id="PS00107">
    <property type="entry name" value="PROTEIN_KINASE_ATP"/>
    <property type="match status" value="1"/>
</dbReference>
<evidence type="ECO:0000313" key="14">
    <source>
        <dbReference type="Proteomes" id="UP000515161"/>
    </source>
</evidence>
<organism evidence="14 15">
    <name type="scientific">Gymnodraco acuticeps</name>
    <name type="common">Antarctic dragonfish</name>
    <dbReference type="NCBI Taxonomy" id="8218"/>
    <lineage>
        <taxon>Eukaryota</taxon>
        <taxon>Metazoa</taxon>
        <taxon>Chordata</taxon>
        <taxon>Craniata</taxon>
        <taxon>Vertebrata</taxon>
        <taxon>Euteleostomi</taxon>
        <taxon>Actinopterygii</taxon>
        <taxon>Neopterygii</taxon>
        <taxon>Teleostei</taxon>
        <taxon>Neoteleostei</taxon>
        <taxon>Acanthomorphata</taxon>
        <taxon>Eupercaria</taxon>
        <taxon>Perciformes</taxon>
        <taxon>Notothenioidei</taxon>
        <taxon>Bathydraconidae</taxon>
        <taxon>Gymnodraco</taxon>
    </lineage>
</organism>
<keyword evidence="2 10" id="KW-0723">Serine/threonine-protein kinase</keyword>
<dbReference type="EC" id="2.7.11.-" evidence="10"/>
<dbReference type="InterPro" id="IPR036305">
    <property type="entry name" value="RGS_sf"/>
</dbReference>
<protein>
    <recommendedName>
        <fullName evidence="10">G protein-coupled receptor kinase</fullName>
        <ecNumber evidence="10">2.7.11.-</ecNumber>
    </recommendedName>
</protein>
<evidence type="ECO:0000256" key="1">
    <source>
        <dbReference type="ARBA" id="ARBA00009793"/>
    </source>
</evidence>
<evidence type="ECO:0000256" key="4">
    <source>
        <dbReference type="ARBA" id="ARBA00022679"/>
    </source>
</evidence>
<keyword evidence="5 9" id="KW-0547">Nucleotide-binding</keyword>
<evidence type="ECO:0000313" key="15">
    <source>
        <dbReference type="RefSeq" id="XP_034089113.1"/>
    </source>
</evidence>
<dbReference type="GO" id="GO:0007165">
    <property type="term" value="P:signal transduction"/>
    <property type="evidence" value="ECO:0007669"/>
    <property type="project" value="InterPro"/>
</dbReference>
<dbReference type="SMART" id="SM00315">
    <property type="entry name" value="RGS"/>
    <property type="match status" value="1"/>
</dbReference>
<feature type="domain" description="Protein kinase" evidence="11">
    <location>
        <begin position="187"/>
        <end position="449"/>
    </location>
</feature>
<dbReference type="GeneID" id="117557393"/>
<dbReference type="GO" id="GO:0005737">
    <property type="term" value="C:cytoplasm"/>
    <property type="evidence" value="ECO:0007669"/>
    <property type="project" value="TreeGrafter"/>
</dbReference>
<reference evidence="15" key="1">
    <citation type="submission" date="2025-08" db="UniProtKB">
        <authorList>
            <consortium name="RefSeq"/>
        </authorList>
    </citation>
    <scope>IDENTIFICATION</scope>
</reference>
<dbReference type="InterPro" id="IPR044926">
    <property type="entry name" value="RGS_subdomain_2"/>
</dbReference>
<dbReference type="Pfam" id="PF00615">
    <property type="entry name" value="RGS"/>
    <property type="match status" value="1"/>
</dbReference>
<dbReference type="Proteomes" id="UP000515161">
    <property type="component" value="Unplaced"/>
</dbReference>
<evidence type="ECO:0000256" key="6">
    <source>
        <dbReference type="ARBA" id="ARBA00022777"/>
    </source>
</evidence>
<dbReference type="RefSeq" id="XP_034089113.1">
    <property type="nucleotide sequence ID" value="XM_034233222.1"/>
</dbReference>
<feature type="domain" description="AGC-kinase C-terminal" evidence="13">
    <location>
        <begin position="450"/>
        <end position="515"/>
    </location>
</feature>
<dbReference type="PROSITE" id="PS51285">
    <property type="entry name" value="AGC_KINASE_CTER"/>
    <property type="match status" value="1"/>
</dbReference>
<evidence type="ECO:0000256" key="9">
    <source>
        <dbReference type="PROSITE-ProRule" id="PRU10141"/>
    </source>
</evidence>
<evidence type="ECO:0000259" key="11">
    <source>
        <dbReference type="PROSITE" id="PS50011"/>
    </source>
</evidence>
<gene>
    <name evidence="15" type="primary">grk7b</name>
</gene>
<dbReference type="GO" id="GO:0005524">
    <property type="term" value="F:ATP binding"/>
    <property type="evidence" value="ECO:0007669"/>
    <property type="project" value="UniProtKB-UniRule"/>
</dbReference>
<dbReference type="GO" id="GO:0009966">
    <property type="term" value="P:regulation of signal transduction"/>
    <property type="evidence" value="ECO:0007669"/>
    <property type="project" value="TreeGrafter"/>
</dbReference>
<dbReference type="KEGG" id="gacu:117557393"/>
<dbReference type="Gene3D" id="3.30.200.20">
    <property type="entry name" value="Phosphorylase Kinase, domain 1"/>
    <property type="match status" value="1"/>
</dbReference>
<evidence type="ECO:0000259" key="13">
    <source>
        <dbReference type="PROSITE" id="PS51285"/>
    </source>
</evidence>
<keyword evidence="6 10" id="KW-0418">Kinase</keyword>
<dbReference type="InterPro" id="IPR000961">
    <property type="entry name" value="AGC-kinase_C"/>
</dbReference>
<dbReference type="InParanoid" id="A0A6P8VUQ6"/>
<dbReference type="InterPro" id="IPR000719">
    <property type="entry name" value="Prot_kinase_dom"/>
</dbReference>
<evidence type="ECO:0000259" key="12">
    <source>
        <dbReference type="PROSITE" id="PS50132"/>
    </source>
</evidence>
<dbReference type="PROSITE" id="PS50132">
    <property type="entry name" value="RGS"/>
    <property type="match status" value="1"/>
</dbReference>
<evidence type="ECO:0000256" key="7">
    <source>
        <dbReference type="ARBA" id="ARBA00022840"/>
    </source>
</evidence>
<evidence type="ECO:0000256" key="2">
    <source>
        <dbReference type="ARBA" id="ARBA00022527"/>
    </source>
</evidence>
<name>A0A6P8VUQ6_GYMAC</name>
<keyword evidence="14" id="KW-1185">Reference proteome</keyword>
<dbReference type="GO" id="GO:0050254">
    <property type="term" value="F:rhodopsin kinase activity"/>
    <property type="evidence" value="ECO:0007669"/>
    <property type="project" value="TreeGrafter"/>
</dbReference>